<accession>A0AAW2PKS8</accession>
<proteinExistence type="predicted"/>
<protein>
    <recommendedName>
        <fullName evidence="1">Reverse transcriptase zinc-binding domain-containing protein</fullName>
    </recommendedName>
</protein>
<reference evidence="2" key="2">
    <citation type="journal article" date="2024" name="Plant">
        <title>Genomic evolution and insights into agronomic trait innovations of Sesamum species.</title>
        <authorList>
            <person name="Miao H."/>
            <person name="Wang L."/>
            <person name="Qu L."/>
            <person name="Liu H."/>
            <person name="Sun Y."/>
            <person name="Le M."/>
            <person name="Wang Q."/>
            <person name="Wei S."/>
            <person name="Zheng Y."/>
            <person name="Lin W."/>
            <person name="Duan Y."/>
            <person name="Cao H."/>
            <person name="Xiong S."/>
            <person name="Wang X."/>
            <person name="Wei L."/>
            <person name="Li C."/>
            <person name="Ma Q."/>
            <person name="Ju M."/>
            <person name="Zhao R."/>
            <person name="Li G."/>
            <person name="Mu C."/>
            <person name="Tian Q."/>
            <person name="Mei H."/>
            <person name="Zhang T."/>
            <person name="Gao T."/>
            <person name="Zhang H."/>
        </authorList>
    </citation>
    <scope>NUCLEOTIDE SEQUENCE</scope>
    <source>
        <strain evidence="2">G02</strain>
    </source>
</reference>
<gene>
    <name evidence="2" type="ORF">Sradi_3960500</name>
</gene>
<evidence type="ECO:0000313" key="2">
    <source>
        <dbReference type="EMBL" id="KAL0355136.1"/>
    </source>
</evidence>
<dbReference type="InterPro" id="IPR026960">
    <property type="entry name" value="RVT-Znf"/>
</dbReference>
<organism evidence="2">
    <name type="scientific">Sesamum radiatum</name>
    <name type="common">Black benniseed</name>
    <dbReference type="NCBI Taxonomy" id="300843"/>
    <lineage>
        <taxon>Eukaryota</taxon>
        <taxon>Viridiplantae</taxon>
        <taxon>Streptophyta</taxon>
        <taxon>Embryophyta</taxon>
        <taxon>Tracheophyta</taxon>
        <taxon>Spermatophyta</taxon>
        <taxon>Magnoliopsida</taxon>
        <taxon>eudicotyledons</taxon>
        <taxon>Gunneridae</taxon>
        <taxon>Pentapetalae</taxon>
        <taxon>asterids</taxon>
        <taxon>lamiids</taxon>
        <taxon>Lamiales</taxon>
        <taxon>Pedaliaceae</taxon>
        <taxon>Sesamum</taxon>
    </lineage>
</organism>
<feature type="domain" description="Reverse transcriptase zinc-binding" evidence="1">
    <location>
        <begin position="267"/>
        <end position="337"/>
    </location>
</feature>
<reference evidence="2" key="1">
    <citation type="submission" date="2020-06" db="EMBL/GenBank/DDBJ databases">
        <authorList>
            <person name="Li T."/>
            <person name="Hu X."/>
            <person name="Zhang T."/>
            <person name="Song X."/>
            <person name="Zhang H."/>
            <person name="Dai N."/>
            <person name="Sheng W."/>
            <person name="Hou X."/>
            <person name="Wei L."/>
        </authorList>
    </citation>
    <scope>NUCLEOTIDE SEQUENCE</scope>
    <source>
        <strain evidence="2">G02</strain>
        <tissue evidence="2">Leaf</tissue>
    </source>
</reference>
<evidence type="ECO:0000259" key="1">
    <source>
        <dbReference type="Pfam" id="PF13966"/>
    </source>
</evidence>
<dbReference type="EMBL" id="JACGWJ010000017">
    <property type="protein sequence ID" value="KAL0355136.1"/>
    <property type="molecule type" value="Genomic_DNA"/>
</dbReference>
<name>A0AAW2PKS8_SESRA</name>
<dbReference type="PANTHER" id="PTHR33116">
    <property type="entry name" value="REVERSE TRANSCRIPTASE ZINC-BINDING DOMAIN-CONTAINING PROTEIN-RELATED-RELATED"/>
    <property type="match status" value="1"/>
</dbReference>
<sequence length="349" mass="40353">MEARHDVYLGLSRMSNKSKTELFANIRERVCAKTVGWKERYLSQAGKLTLIKSVLQAIPSYIMSCFRIPITLLSEMNRHMASFFWDSGKNHKIHWLRWGKMCKRMNDGGLGQRDLHSFNMALLAKQGWRLMTRPEALLSRILTARYYPNSNFCEAKKKANASFTRQSLLAAQSLVMMGSRWRIGDGANVRIWHDRWIPREFSFMTLTTPIVLSPNAKVSELIDEGGQEWKSELINLIFPANEAEVILSIPLGRSTPDRLQGSTCYQAKDDSWEFVWQCDAPPKVKMFIWRACKRIIPTAINLRARHCLEDTRCARCEETDEDDHHALLVCPFARMTWALSNIQWHLLDS</sequence>
<dbReference type="AlphaFoldDB" id="A0AAW2PKS8"/>
<dbReference type="Pfam" id="PF13966">
    <property type="entry name" value="zf-RVT"/>
    <property type="match status" value="1"/>
</dbReference>
<comment type="caution">
    <text evidence="2">The sequence shown here is derived from an EMBL/GenBank/DDBJ whole genome shotgun (WGS) entry which is preliminary data.</text>
</comment>
<dbReference type="PANTHER" id="PTHR33116:SF86">
    <property type="entry name" value="REVERSE TRANSCRIPTASE DOMAIN-CONTAINING PROTEIN"/>
    <property type="match status" value="1"/>
</dbReference>